<gene>
    <name evidence="1" type="ORF">EF807_09105</name>
</gene>
<name>A0A520KUN0_9EURY</name>
<dbReference type="AlphaFoldDB" id="A0A520KUN0"/>
<dbReference type="EMBL" id="RXIL01000183">
    <property type="protein sequence ID" value="RZN65762.1"/>
    <property type="molecule type" value="Genomic_DNA"/>
</dbReference>
<proteinExistence type="predicted"/>
<reference evidence="1 2" key="1">
    <citation type="journal article" date="2019" name="Nat. Microbiol.">
        <title>Wide diversity of methane and short-chain alkane metabolisms in uncultured archaea.</title>
        <authorList>
            <person name="Borrel G."/>
            <person name="Adam P.S."/>
            <person name="McKay L.J."/>
            <person name="Chen L.X."/>
            <person name="Sierra-Garcia I.N."/>
            <person name="Sieber C.M."/>
            <person name="Letourneur Q."/>
            <person name="Ghozlane A."/>
            <person name="Andersen G.L."/>
            <person name="Li W.J."/>
            <person name="Hallam S.J."/>
            <person name="Muyzer G."/>
            <person name="de Oliveira V.M."/>
            <person name="Inskeep W.P."/>
            <person name="Banfield J.F."/>
            <person name="Gribaldo S."/>
        </authorList>
    </citation>
    <scope>NUCLEOTIDE SEQUENCE [LARGE SCALE GENOMIC DNA]</scope>
    <source>
        <strain evidence="1">NM1b</strain>
    </source>
</reference>
<accession>A0A520KUN0</accession>
<dbReference type="Proteomes" id="UP000320766">
    <property type="component" value="Unassembled WGS sequence"/>
</dbReference>
<evidence type="ECO:0000313" key="2">
    <source>
        <dbReference type="Proteomes" id="UP000320766"/>
    </source>
</evidence>
<sequence length="163" mass="17861">MDIEIETFPGLKVLLKTFADCTYRCTKEPWHRTMAADTMDSLMDLLTDGKVIEGLTKTVDGLSTLSAAVITPEAIEGVKEKIEDDEFVEATRLMCSTMLSDLKTVVPIVNEIMAFIPKILPALPTVIVFAISLIAKDEVMGEGFGSIMKGIEKILEAMSESLE</sequence>
<protein>
    <submittedName>
        <fullName evidence="1">Uncharacterized protein</fullName>
    </submittedName>
</protein>
<comment type="caution">
    <text evidence="1">The sequence shown here is derived from an EMBL/GenBank/DDBJ whole genome shotgun (WGS) entry which is preliminary data.</text>
</comment>
<evidence type="ECO:0000313" key="1">
    <source>
        <dbReference type="EMBL" id="RZN65762.1"/>
    </source>
</evidence>
<organism evidence="1 2">
    <name type="scientific">Candidatus Methanolliviera hydrocarbonicum</name>
    <dbReference type="NCBI Taxonomy" id="2491085"/>
    <lineage>
        <taxon>Archaea</taxon>
        <taxon>Methanobacteriati</taxon>
        <taxon>Methanobacteriota</taxon>
        <taxon>Candidatus Methanoliparia</taxon>
        <taxon>Candidatus Methanoliparales</taxon>
        <taxon>Candidatus Methanollivieraceae</taxon>
        <taxon>Candidatus Methanolliviera</taxon>
    </lineage>
</organism>